<keyword evidence="1" id="KW-0805">Transcription regulation</keyword>
<proteinExistence type="predicted"/>
<dbReference type="PANTHER" id="PTHR30055:SF234">
    <property type="entry name" value="HTH-TYPE TRANSCRIPTIONAL REGULATOR BETI"/>
    <property type="match status" value="1"/>
</dbReference>
<feature type="DNA-binding region" description="H-T-H motif" evidence="4">
    <location>
        <begin position="30"/>
        <end position="49"/>
    </location>
</feature>
<evidence type="ECO:0000313" key="6">
    <source>
        <dbReference type="EMBL" id="MFC3833191.1"/>
    </source>
</evidence>
<dbReference type="Proteomes" id="UP001595803">
    <property type="component" value="Unassembled WGS sequence"/>
</dbReference>
<keyword evidence="2 4" id="KW-0238">DNA-binding</keyword>
<evidence type="ECO:0000256" key="3">
    <source>
        <dbReference type="ARBA" id="ARBA00023163"/>
    </source>
</evidence>
<dbReference type="PANTHER" id="PTHR30055">
    <property type="entry name" value="HTH-TYPE TRANSCRIPTIONAL REGULATOR RUTR"/>
    <property type="match status" value="1"/>
</dbReference>
<dbReference type="SUPFAM" id="SSF46689">
    <property type="entry name" value="Homeodomain-like"/>
    <property type="match status" value="1"/>
</dbReference>
<dbReference type="Pfam" id="PF17937">
    <property type="entry name" value="TetR_C_28"/>
    <property type="match status" value="1"/>
</dbReference>
<dbReference type="InterPro" id="IPR041479">
    <property type="entry name" value="TetR_CgmR_C"/>
</dbReference>
<keyword evidence="3" id="KW-0804">Transcription</keyword>
<dbReference type="RefSeq" id="WP_322472628.1">
    <property type="nucleotide sequence ID" value="NZ_JBHRZG010000010.1"/>
</dbReference>
<dbReference type="PROSITE" id="PS50977">
    <property type="entry name" value="HTH_TETR_2"/>
    <property type="match status" value="1"/>
</dbReference>
<dbReference type="InterPro" id="IPR001647">
    <property type="entry name" value="HTH_TetR"/>
</dbReference>
<gene>
    <name evidence="6" type="ORF">ACFOSB_10005</name>
</gene>
<accession>A0ABV7ZAQ7</accession>
<dbReference type="InterPro" id="IPR050109">
    <property type="entry name" value="HTH-type_TetR-like_transc_reg"/>
</dbReference>
<feature type="domain" description="HTH tetR-type" evidence="5">
    <location>
        <begin position="8"/>
        <end position="67"/>
    </location>
</feature>
<evidence type="ECO:0000256" key="2">
    <source>
        <dbReference type="ARBA" id="ARBA00023125"/>
    </source>
</evidence>
<sequence>MPRTRDPEQTRARLLEAAASVLLEVGPTFSLETVAHAAGVSKGGLLHHFPNREALVLELARDLNRRFMNRVAAVHGNSVTPPGAWLRAYIEVSFQEDAQERSLIVALSPLLDSVQMLDRLGPELGEATQAARMDGIPVGRAQAVRLACDGYWSGQFIHATRLDTAEAAALKEELIAWTR</sequence>
<dbReference type="Pfam" id="PF00440">
    <property type="entry name" value="TetR_N"/>
    <property type="match status" value="1"/>
</dbReference>
<evidence type="ECO:0000256" key="4">
    <source>
        <dbReference type="PROSITE-ProRule" id="PRU00335"/>
    </source>
</evidence>
<keyword evidence="7" id="KW-1185">Reference proteome</keyword>
<dbReference type="InterPro" id="IPR009057">
    <property type="entry name" value="Homeodomain-like_sf"/>
</dbReference>
<evidence type="ECO:0000313" key="7">
    <source>
        <dbReference type="Proteomes" id="UP001595803"/>
    </source>
</evidence>
<protein>
    <submittedName>
        <fullName evidence="6">TetR/AcrR family transcriptional regulator</fullName>
    </submittedName>
</protein>
<comment type="caution">
    <text evidence="6">The sequence shown here is derived from an EMBL/GenBank/DDBJ whole genome shotgun (WGS) entry which is preliminary data.</text>
</comment>
<name>A0ABV7ZAQ7_9DEIO</name>
<organism evidence="6 7">
    <name type="scientific">Deinococcus rufus</name>
    <dbReference type="NCBI Taxonomy" id="2136097"/>
    <lineage>
        <taxon>Bacteria</taxon>
        <taxon>Thermotogati</taxon>
        <taxon>Deinococcota</taxon>
        <taxon>Deinococci</taxon>
        <taxon>Deinococcales</taxon>
        <taxon>Deinococcaceae</taxon>
        <taxon>Deinococcus</taxon>
    </lineage>
</organism>
<evidence type="ECO:0000256" key="1">
    <source>
        <dbReference type="ARBA" id="ARBA00023015"/>
    </source>
</evidence>
<dbReference type="PRINTS" id="PR00455">
    <property type="entry name" value="HTHTETR"/>
</dbReference>
<reference evidence="7" key="1">
    <citation type="journal article" date="2019" name="Int. J. Syst. Evol. Microbiol.">
        <title>The Global Catalogue of Microorganisms (GCM) 10K type strain sequencing project: providing services to taxonomists for standard genome sequencing and annotation.</title>
        <authorList>
            <consortium name="The Broad Institute Genomics Platform"/>
            <consortium name="The Broad Institute Genome Sequencing Center for Infectious Disease"/>
            <person name="Wu L."/>
            <person name="Ma J."/>
        </authorList>
    </citation>
    <scope>NUCLEOTIDE SEQUENCE [LARGE SCALE GENOMIC DNA]</scope>
    <source>
        <strain evidence="7">CCTCC AB 2017081</strain>
    </source>
</reference>
<dbReference type="EMBL" id="JBHRZG010000010">
    <property type="protein sequence ID" value="MFC3833191.1"/>
    <property type="molecule type" value="Genomic_DNA"/>
</dbReference>
<dbReference type="Gene3D" id="1.10.357.10">
    <property type="entry name" value="Tetracycline Repressor, domain 2"/>
    <property type="match status" value="1"/>
</dbReference>
<evidence type="ECO:0000259" key="5">
    <source>
        <dbReference type="PROSITE" id="PS50977"/>
    </source>
</evidence>